<evidence type="ECO:0000313" key="1">
    <source>
        <dbReference type="EMBL" id="CAE0245882.1"/>
    </source>
</evidence>
<accession>A0A7S3G4H1</accession>
<protein>
    <submittedName>
        <fullName evidence="1">Uncharacterized protein</fullName>
    </submittedName>
</protein>
<sequence>MVLPRSFSLPIISFFSFSLFSSTLFLRSDARLDHARWEGSRCDAASKSFHALSSSPRASYDSPLLAYTFAHSLSIFREAVQSSTANLCLSSFWCAAALLEKATFRTSAFFGAASIASEYFSMASSKSPFL</sequence>
<name>A0A7S3G4H1_9EUKA</name>
<reference evidence="1" key="1">
    <citation type="submission" date="2021-01" db="EMBL/GenBank/DDBJ databases">
        <authorList>
            <person name="Corre E."/>
            <person name="Pelletier E."/>
            <person name="Niang G."/>
            <person name="Scheremetjew M."/>
            <person name="Finn R."/>
            <person name="Kale V."/>
            <person name="Holt S."/>
            <person name="Cochrane G."/>
            <person name="Meng A."/>
            <person name="Brown T."/>
            <person name="Cohen L."/>
        </authorList>
    </citation>
    <scope>NUCLEOTIDE SEQUENCE</scope>
    <source>
        <strain evidence="1">NIES-2562</strain>
    </source>
</reference>
<gene>
    <name evidence="1" type="ORF">PBIL07802_LOCUS8065</name>
</gene>
<dbReference type="EMBL" id="HBIB01012345">
    <property type="protein sequence ID" value="CAE0245882.1"/>
    <property type="molecule type" value="Transcribed_RNA"/>
</dbReference>
<organism evidence="1">
    <name type="scientific">Palpitomonas bilix</name>
    <dbReference type="NCBI Taxonomy" id="652834"/>
    <lineage>
        <taxon>Eukaryota</taxon>
        <taxon>Eukaryota incertae sedis</taxon>
    </lineage>
</organism>
<proteinExistence type="predicted"/>
<dbReference type="AlphaFoldDB" id="A0A7S3G4H1"/>